<keyword evidence="7 9" id="KW-0811">Translocation</keyword>
<evidence type="ECO:0000256" key="6">
    <source>
        <dbReference type="ARBA" id="ARBA00022989"/>
    </source>
</evidence>
<keyword evidence="5 9" id="KW-0653">Protein transport</keyword>
<keyword evidence="3 9" id="KW-1003">Cell membrane</keyword>
<evidence type="ECO:0000256" key="4">
    <source>
        <dbReference type="ARBA" id="ARBA00022692"/>
    </source>
</evidence>
<evidence type="ECO:0000256" key="3">
    <source>
        <dbReference type="ARBA" id="ARBA00022475"/>
    </source>
</evidence>
<evidence type="ECO:0000313" key="13">
    <source>
        <dbReference type="Proteomes" id="UP000027190"/>
    </source>
</evidence>
<comment type="subcellular location">
    <subcellularLocation>
        <location evidence="9">Cell membrane</location>
        <topology evidence="9">Single-pass membrane protein</topology>
    </subcellularLocation>
    <subcellularLocation>
        <location evidence="1">Membrane</location>
        <topology evidence="1">Single-pass membrane protein</topology>
    </subcellularLocation>
</comment>
<feature type="transmembrane region" description="Helical" evidence="11">
    <location>
        <begin position="6"/>
        <end position="22"/>
    </location>
</feature>
<dbReference type="OrthoDB" id="7206969at2"/>
<dbReference type="GO" id="GO:0033281">
    <property type="term" value="C:TAT protein transport complex"/>
    <property type="evidence" value="ECO:0007669"/>
    <property type="project" value="UniProtKB-UniRule"/>
</dbReference>
<feature type="region of interest" description="Disordered" evidence="10">
    <location>
        <begin position="99"/>
        <end position="141"/>
    </location>
</feature>
<keyword evidence="8 9" id="KW-0472">Membrane</keyword>
<evidence type="ECO:0000256" key="1">
    <source>
        <dbReference type="ARBA" id="ARBA00004167"/>
    </source>
</evidence>
<dbReference type="AlphaFoldDB" id="A0A062UJ32"/>
<dbReference type="GO" id="GO:0008320">
    <property type="term" value="F:protein transmembrane transporter activity"/>
    <property type="evidence" value="ECO:0007669"/>
    <property type="project" value="UniProtKB-UniRule"/>
</dbReference>
<comment type="similarity">
    <text evidence="9">Belongs to the TatB family.</text>
</comment>
<dbReference type="PANTHER" id="PTHR33162:SF1">
    <property type="entry name" value="SEC-INDEPENDENT PROTEIN TRANSLOCASE PROTEIN TATA, CHLOROPLASTIC"/>
    <property type="match status" value="1"/>
</dbReference>
<evidence type="ECO:0000256" key="10">
    <source>
        <dbReference type="SAM" id="MobiDB-lite"/>
    </source>
</evidence>
<dbReference type="Pfam" id="PF02416">
    <property type="entry name" value="TatA_B_E"/>
    <property type="match status" value="1"/>
</dbReference>
<dbReference type="GO" id="GO:0043953">
    <property type="term" value="P:protein transport by the Tat complex"/>
    <property type="evidence" value="ECO:0007669"/>
    <property type="project" value="UniProtKB-UniRule"/>
</dbReference>
<keyword evidence="13" id="KW-1185">Reference proteome</keyword>
<keyword evidence="2 9" id="KW-0813">Transport</keyword>
<evidence type="ECO:0000256" key="7">
    <source>
        <dbReference type="ARBA" id="ARBA00023010"/>
    </source>
</evidence>
<feature type="compositionally biased region" description="Low complexity" evidence="10">
    <location>
        <begin position="106"/>
        <end position="134"/>
    </location>
</feature>
<evidence type="ECO:0000256" key="9">
    <source>
        <dbReference type="HAMAP-Rule" id="MF_00237"/>
    </source>
</evidence>
<dbReference type="PANTHER" id="PTHR33162">
    <property type="entry name" value="SEC-INDEPENDENT PROTEIN TRANSLOCASE PROTEIN TATA, CHLOROPLASTIC"/>
    <property type="match status" value="1"/>
</dbReference>
<dbReference type="InterPro" id="IPR003369">
    <property type="entry name" value="TatA/B/E"/>
</dbReference>
<evidence type="ECO:0000313" key="12">
    <source>
        <dbReference type="EMBL" id="KCZ56130.1"/>
    </source>
</evidence>
<dbReference type="InterPro" id="IPR018448">
    <property type="entry name" value="TatB"/>
</dbReference>
<comment type="function">
    <text evidence="9">Part of the twin-arginine translocation (Tat) system that transports large folded proteins containing a characteristic twin-arginine motif in their signal peptide across membranes. Together with TatC, TatB is part of a receptor directly interacting with Tat signal peptides. TatB may form an oligomeric binding site that transiently accommodates folded Tat precursor proteins before their translocation.</text>
</comment>
<dbReference type="Gene3D" id="1.20.5.3310">
    <property type="match status" value="1"/>
</dbReference>
<protein>
    <recommendedName>
        <fullName evidence="9">Sec-independent protein translocase protein TatB</fullName>
    </recommendedName>
</protein>
<organism evidence="12 13">
    <name type="scientific">Hyphomonas chukchiensis</name>
    <dbReference type="NCBI Taxonomy" id="1280947"/>
    <lineage>
        <taxon>Bacteria</taxon>
        <taxon>Pseudomonadati</taxon>
        <taxon>Pseudomonadota</taxon>
        <taxon>Alphaproteobacteria</taxon>
        <taxon>Hyphomonadales</taxon>
        <taxon>Hyphomonadaceae</taxon>
        <taxon>Hyphomonas</taxon>
    </lineage>
</organism>
<dbReference type="HAMAP" id="MF_00237">
    <property type="entry name" value="TatB"/>
    <property type="match status" value="1"/>
</dbReference>
<proteinExistence type="inferred from homology"/>
<dbReference type="PATRIC" id="fig|1280947.3.peg.2961"/>
<name>A0A062UJ32_9PROT</name>
<evidence type="ECO:0000256" key="11">
    <source>
        <dbReference type="SAM" id="Phobius"/>
    </source>
</evidence>
<reference evidence="12 13" key="1">
    <citation type="journal article" date="2014" name="Antonie Van Leeuwenhoek">
        <title>Hyphomonas beringensis sp. nov. and Hyphomonas chukchiensis sp. nov., isolated from surface seawater of the Bering Sea and Chukchi Sea.</title>
        <authorList>
            <person name="Li C."/>
            <person name="Lai Q."/>
            <person name="Li G."/>
            <person name="Dong C."/>
            <person name="Wang J."/>
            <person name="Liao Y."/>
            <person name="Shao Z."/>
        </authorList>
    </citation>
    <scope>NUCLEOTIDE SEQUENCE [LARGE SCALE GENOMIC DNA]</scope>
    <source>
        <strain evidence="12 13">BH-BN04-4</strain>
    </source>
</reference>
<dbReference type="RefSeq" id="WP_034742343.1">
    <property type="nucleotide sequence ID" value="NZ_AWFG01000052.1"/>
</dbReference>
<dbReference type="NCBIfam" id="TIGR01410">
    <property type="entry name" value="tatB"/>
    <property type="match status" value="1"/>
</dbReference>
<dbReference type="eggNOG" id="COG1826">
    <property type="taxonomic scope" value="Bacteria"/>
</dbReference>
<comment type="subunit">
    <text evidence="9">The Tat system comprises two distinct complexes: a TatABC complex, containing multiple copies of TatA, TatB and TatC subunits, and a separate TatA complex, containing only TatA subunits. Substrates initially bind to the TatABC complex, which probably triggers association of the separate TatA complex to form the active translocon.</text>
</comment>
<evidence type="ECO:0000256" key="5">
    <source>
        <dbReference type="ARBA" id="ARBA00022927"/>
    </source>
</evidence>
<keyword evidence="6 9" id="KW-1133">Transmembrane helix</keyword>
<dbReference type="PRINTS" id="PR01506">
    <property type="entry name" value="TATBPROTEIN"/>
</dbReference>
<comment type="caution">
    <text evidence="12">The sequence shown here is derived from an EMBL/GenBank/DDBJ whole genome shotgun (WGS) entry which is preliminary data.</text>
</comment>
<evidence type="ECO:0000256" key="8">
    <source>
        <dbReference type="ARBA" id="ARBA00023136"/>
    </source>
</evidence>
<accession>A0A062UJ32</accession>
<dbReference type="EMBL" id="AWFG01000052">
    <property type="protein sequence ID" value="KCZ56130.1"/>
    <property type="molecule type" value="Genomic_DNA"/>
</dbReference>
<evidence type="ECO:0000256" key="2">
    <source>
        <dbReference type="ARBA" id="ARBA00022448"/>
    </source>
</evidence>
<dbReference type="Proteomes" id="UP000027190">
    <property type="component" value="Unassembled WGS sequence"/>
</dbReference>
<gene>
    <name evidence="9" type="primary">tatB</name>
    <name evidence="12" type="ORF">HY30_07700</name>
</gene>
<sequence length="141" mass="14896">MLPGVGFSELLVLALAALIIVGPKDLPLMMRKVGQMVGKGRAMAREFQAAFEDIARQSELEELRKEIEDLKRTNMMTEAQADLANMEGEINSAVMKKTMAEEKAAAEGAAKPAAPAPEAAEATAESASPEAPAPKSKDDAA</sequence>
<dbReference type="STRING" id="1280947.HY30_07700"/>
<keyword evidence="4 9" id="KW-0812">Transmembrane</keyword>